<comment type="subcellular location">
    <subcellularLocation>
        <location evidence="1">Nucleus</location>
    </subcellularLocation>
</comment>
<sequence>MFSPATKKSPMTPLAASVRRSSAAPPAIPNRPSTGTPAPWSSRLSVLARIQSAKRSEQTSANADRTQPVYVAEFPQPVRDAQSALPQGALGDRALAGGMDKEASLAWTICGDRIFLWSHLSSSAAASNRCSVLEIPPQALGTSRNAAHWMVSVVRWDVDASSSDKDRLLGRCTSAGVIICNQTTRAVVYWPDVYSESGSVPIVSIPSLEESERQYSLNSMIVSGVSAASHECVAIACQSNGTLWQFRVATTYGIYRERVSEGVFGGSKGYPRSLVWHSRHDLSKDFPRTFVLLTNDEIQCWNVTHDMNITKLWAHRVVGDDGDSGIKKDLAGQKHIWLLDLQVDEHGKEFSVLVATHCKDRVSSSSYTQYSLLTMQYKPGRKASVESGGPVSEPVLEKKAPLQVIIPKASAKDENFLFSMRLRVGGKPSGSAVVLSRDGTATVTNYWRGSTRLYQFDLPWDAGKVLDASVYPSAEDAEEGAWVVLTEKAGVWAIPEKAVLLGGVEPPERSLSRKGSSNEGAAEEEKRSQAFGSNIIPRRVSSDAWGAGDRQRASLAGVARTTAQDEEAETLLGRLFHDFLVSGEVDGAFEKLKAKGAFEKDGETNVFARLSRSIVDVLAKHWTTTRGAEFVASAVVSSLLSDKQQKHQNYLQFIALSKCHEELSSRQRGSLLTIMEHGEKLFGMVQLRELQNLFSQNRSNESDSPSSQSWNHMASSLWDLIQLVGEKARRNTVLLMDRDNAEVFYSKVSVIEELFNCLSLHLPDIIGGEQPFKIQMQRAYELANACTTVVQAALRYRYEHQTWYPSPDGLTPWNCQAVVRSGLWSIASFIMQLLKETTVVDMLTKSDLLSQLEALTDILLDGYTGSITSKIERGEEHKSLRAEYHKRTDELLGSLYELAKRLAEAKYQDSYKDVDDPELKDTIFRELVSPILSIAKRHEGYQTLWDICYDLSDTVLLRSLMHDSVGPKGGFSNFVFKQLVKRQQYAKLLRLGEEFQEELASFLKDHKDLLCLHQIFLHQFSSASETFHAVALSQDDGSGLVIEEEREQSRITVPPSLADRRRLLNLSKIAAAAGKGEGYEMKMRRIEADLHILNLQEEIFRHFPDCEVEDMNKPLPPGDLVKMCLEGESRDLSLLAFEVFAWTSSSFQSTNRKLLVECWKNAADQDDWAALCQASAAEGWSDEVVFECLKKTILYKASNRCYGPEAETYDGDFDDFLPLQKEDMESPDSSVEGILMHHKDFPDAGKLMLTAIMMGKVRDNIIAEEEDLAMDSR</sequence>
<reference evidence="7" key="1">
    <citation type="journal article" date="2023" name="GigaByte">
        <title>Genome assembly of the bearded iris, Iris pallida Lam.</title>
        <authorList>
            <person name="Bruccoleri R.E."/>
            <person name="Oakeley E.J."/>
            <person name="Faust A.M.E."/>
            <person name="Altorfer M."/>
            <person name="Dessus-Babus S."/>
            <person name="Burckhardt D."/>
            <person name="Oertli M."/>
            <person name="Naumann U."/>
            <person name="Petersen F."/>
            <person name="Wong J."/>
        </authorList>
    </citation>
    <scope>NUCLEOTIDE SEQUENCE</scope>
    <source>
        <strain evidence="7">GSM-AAB239-AS_SAM_17_03QT</strain>
    </source>
</reference>
<dbReference type="Pfam" id="PF08801">
    <property type="entry name" value="Nucleoporin_N"/>
    <property type="match status" value="1"/>
</dbReference>
<dbReference type="GO" id="GO:0016973">
    <property type="term" value="P:poly(A)+ mRNA export from nucleus"/>
    <property type="evidence" value="ECO:0007669"/>
    <property type="project" value="TreeGrafter"/>
</dbReference>
<dbReference type="InterPro" id="IPR015943">
    <property type="entry name" value="WD40/YVTN_repeat-like_dom_sf"/>
</dbReference>
<evidence type="ECO:0000256" key="1">
    <source>
        <dbReference type="ARBA" id="ARBA00004123"/>
    </source>
</evidence>
<evidence type="ECO:0000256" key="3">
    <source>
        <dbReference type="ARBA" id="ARBA00022448"/>
    </source>
</evidence>
<feature type="domain" description="Nucleoporin Nup133/Nup155-like N-terminal" evidence="6">
    <location>
        <begin position="71"/>
        <end position="492"/>
    </location>
</feature>
<comment type="caution">
    <text evidence="7">The sequence shown here is derived from an EMBL/GenBank/DDBJ whole genome shotgun (WGS) entry which is preliminary data.</text>
</comment>
<proteinExistence type="inferred from homology"/>
<feature type="compositionally biased region" description="Low complexity" evidence="5">
    <location>
        <begin position="13"/>
        <end position="33"/>
    </location>
</feature>
<gene>
    <name evidence="7" type="ORF">M6B38_176915</name>
</gene>
<dbReference type="Gene3D" id="2.130.10.10">
    <property type="entry name" value="YVTN repeat-like/Quinoprotein amine dehydrogenase"/>
    <property type="match status" value="1"/>
</dbReference>
<name>A0AAX6EPS3_IRIPA</name>
<dbReference type="GO" id="GO:0006606">
    <property type="term" value="P:protein import into nucleus"/>
    <property type="evidence" value="ECO:0007669"/>
    <property type="project" value="TreeGrafter"/>
</dbReference>
<feature type="region of interest" description="Disordered" evidence="5">
    <location>
        <begin position="1"/>
        <end position="42"/>
    </location>
</feature>
<dbReference type="PANTHER" id="PTHR13405:SF11">
    <property type="entry name" value="NUCLEAR PORE COMPLEX PROTEIN NUP133"/>
    <property type="match status" value="1"/>
</dbReference>
<dbReference type="SUPFAM" id="SSF117289">
    <property type="entry name" value="Nucleoporin domain"/>
    <property type="match status" value="1"/>
</dbReference>
<evidence type="ECO:0000256" key="4">
    <source>
        <dbReference type="ARBA" id="ARBA00023242"/>
    </source>
</evidence>
<dbReference type="InterPro" id="IPR014908">
    <property type="entry name" value="Nucleoporin_Nup133/Nup155_N"/>
</dbReference>
<dbReference type="Proteomes" id="UP001140949">
    <property type="component" value="Unassembled WGS sequence"/>
</dbReference>
<dbReference type="InterPro" id="IPR037624">
    <property type="entry name" value="Nup133-like"/>
</dbReference>
<evidence type="ECO:0000256" key="2">
    <source>
        <dbReference type="ARBA" id="ARBA00005569"/>
    </source>
</evidence>
<keyword evidence="8" id="KW-1185">Reference proteome</keyword>
<dbReference type="AlphaFoldDB" id="A0AAX6EPS3"/>
<evidence type="ECO:0000313" key="7">
    <source>
        <dbReference type="EMBL" id="KAJ6806084.1"/>
    </source>
</evidence>
<dbReference type="GO" id="GO:0000972">
    <property type="term" value="P:transcription-dependent tethering of RNA polymerase II gene DNA at nuclear periphery"/>
    <property type="evidence" value="ECO:0007669"/>
    <property type="project" value="TreeGrafter"/>
</dbReference>
<organism evidence="7 8">
    <name type="scientific">Iris pallida</name>
    <name type="common">Sweet iris</name>
    <dbReference type="NCBI Taxonomy" id="29817"/>
    <lineage>
        <taxon>Eukaryota</taxon>
        <taxon>Viridiplantae</taxon>
        <taxon>Streptophyta</taxon>
        <taxon>Embryophyta</taxon>
        <taxon>Tracheophyta</taxon>
        <taxon>Spermatophyta</taxon>
        <taxon>Magnoliopsida</taxon>
        <taxon>Liliopsida</taxon>
        <taxon>Asparagales</taxon>
        <taxon>Iridaceae</taxon>
        <taxon>Iridoideae</taxon>
        <taxon>Irideae</taxon>
        <taxon>Iris</taxon>
    </lineage>
</organism>
<feature type="region of interest" description="Disordered" evidence="5">
    <location>
        <begin position="505"/>
        <end position="528"/>
    </location>
</feature>
<dbReference type="GO" id="GO:0017056">
    <property type="term" value="F:structural constituent of nuclear pore"/>
    <property type="evidence" value="ECO:0007669"/>
    <property type="project" value="InterPro"/>
</dbReference>
<protein>
    <submittedName>
        <fullName evidence="7">Nuclear pore complex protein NUP133</fullName>
    </submittedName>
</protein>
<evidence type="ECO:0000256" key="5">
    <source>
        <dbReference type="SAM" id="MobiDB-lite"/>
    </source>
</evidence>
<keyword evidence="3" id="KW-0813">Transport</keyword>
<comment type="similarity">
    <text evidence="2">Belongs to the nucleoporin Nup133 family.</text>
</comment>
<evidence type="ECO:0000259" key="6">
    <source>
        <dbReference type="Pfam" id="PF08801"/>
    </source>
</evidence>
<dbReference type="PANTHER" id="PTHR13405">
    <property type="entry name" value="NUCLEAR PORE COMPLEX PROTEIN NUP133"/>
    <property type="match status" value="1"/>
</dbReference>
<accession>A0AAX6EPS3</accession>
<reference evidence="7" key="2">
    <citation type="submission" date="2023-04" db="EMBL/GenBank/DDBJ databases">
        <authorList>
            <person name="Bruccoleri R.E."/>
            <person name="Oakeley E.J."/>
            <person name="Faust A.-M."/>
            <person name="Dessus-Babus S."/>
            <person name="Altorfer M."/>
            <person name="Burckhardt D."/>
            <person name="Oertli M."/>
            <person name="Naumann U."/>
            <person name="Petersen F."/>
            <person name="Wong J."/>
        </authorList>
    </citation>
    <scope>NUCLEOTIDE SEQUENCE</scope>
    <source>
        <strain evidence="7">GSM-AAB239-AS_SAM_17_03QT</strain>
        <tissue evidence="7">Leaf</tissue>
    </source>
</reference>
<dbReference type="GO" id="GO:0031080">
    <property type="term" value="C:nuclear pore outer ring"/>
    <property type="evidence" value="ECO:0007669"/>
    <property type="project" value="TreeGrafter"/>
</dbReference>
<evidence type="ECO:0000313" key="8">
    <source>
        <dbReference type="Proteomes" id="UP001140949"/>
    </source>
</evidence>
<dbReference type="EMBL" id="JANAVB010035017">
    <property type="protein sequence ID" value="KAJ6806084.1"/>
    <property type="molecule type" value="Genomic_DNA"/>
</dbReference>
<keyword evidence="4" id="KW-0539">Nucleus</keyword>